<evidence type="ECO:0000256" key="1">
    <source>
        <dbReference type="SAM" id="MobiDB-lite"/>
    </source>
</evidence>
<dbReference type="Proteomes" id="UP001497482">
    <property type="component" value="Chromosome 15"/>
</dbReference>
<proteinExistence type="predicted"/>
<evidence type="ECO:0000313" key="3">
    <source>
        <dbReference type="EMBL" id="CAL1581571.1"/>
    </source>
</evidence>
<dbReference type="AlphaFoldDB" id="A0AAV2JY07"/>
<dbReference type="EMBL" id="OZ035837">
    <property type="protein sequence ID" value="CAL1581571.1"/>
    <property type="molecule type" value="Genomic_DNA"/>
</dbReference>
<dbReference type="Gene3D" id="1.20.120.330">
    <property type="entry name" value="Nucleotidyltransferases domain 2"/>
    <property type="match status" value="1"/>
</dbReference>
<evidence type="ECO:0000313" key="4">
    <source>
        <dbReference type="Proteomes" id="UP001497482"/>
    </source>
</evidence>
<reference evidence="3 4" key="1">
    <citation type="submission" date="2024-04" db="EMBL/GenBank/DDBJ databases">
        <authorList>
            <person name="Waldvogel A.-M."/>
            <person name="Schoenle A."/>
        </authorList>
    </citation>
    <scope>NUCLEOTIDE SEQUENCE [LARGE SCALE GENOMIC DNA]</scope>
</reference>
<name>A0AAV2JY07_KNICA</name>
<feature type="region of interest" description="Disordered" evidence="1">
    <location>
        <begin position="80"/>
        <end position="100"/>
    </location>
</feature>
<dbReference type="PROSITE" id="PS50910">
    <property type="entry name" value="HEPN"/>
    <property type="match status" value="1"/>
</dbReference>
<dbReference type="PANTHER" id="PTHR46919:SF2">
    <property type="entry name" value="SACSIN"/>
    <property type="match status" value="1"/>
</dbReference>
<dbReference type="Pfam" id="PF05168">
    <property type="entry name" value="HEPN"/>
    <property type="match status" value="1"/>
</dbReference>
<gene>
    <name evidence="3" type="ORF">KC01_LOCUS12325</name>
</gene>
<protein>
    <recommendedName>
        <fullName evidence="2">HEPN domain-containing protein</fullName>
    </recommendedName>
</protein>
<dbReference type="SUPFAM" id="SSF46565">
    <property type="entry name" value="Chaperone J-domain"/>
    <property type="match status" value="1"/>
</dbReference>
<dbReference type="PANTHER" id="PTHR46919">
    <property type="entry name" value="ZINC FINGER, C3HC4 TYPE (RING FINGER) FAMILY PROTEIN"/>
    <property type="match status" value="1"/>
</dbReference>
<dbReference type="CDD" id="cd06257">
    <property type="entry name" value="DnaJ"/>
    <property type="match status" value="1"/>
</dbReference>
<feature type="compositionally biased region" description="Polar residues" evidence="1">
    <location>
        <begin position="84"/>
        <end position="95"/>
    </location>
</feature>
<dbReference type="SMART" id="SM00748">
    <property type="entry name" value="HEPN"/>
    <property type="match status" value="1"/>
</dbReference>
<dbReference type="InterPro" id="IPR007842">
    <property type="entry name" value="HEPN_dom"/>
</dbReference>
<keyword evidence="4" id="KW-1185">Reference proteome</keyword>
<evidence type="ECO:0000259" key="2">
    <source>
        <dbReference type="PROSITE" id="PS50910"/>
    </source>
</evidence>
<dbReference type="Gene3D" id="1.10.287.110">
    <property type="entry name" value="DnaJ domain"/>
    <property type="match status" value="1"/>
</dbReference>
<sequence length="356" mass="41207">MSFLNNFEVGEYVGYYSNGKYIYAVIVEELGGDAVHLRQRYKIDIGEEEPTEVSFLDLYQFKCESPPTQLSSQELQVVEGAVPHSSQQNTRSSPASVKEAKKEIDKSLDEIWTLLPEERQKAIKRLYLRWHPDKNPDCPTLATEAFKYLQQRIEELSRKRTSTGQRSSSSSSAYSGAYTNFRNFFHEWDEEARYHRTSRERFHTGRRSYNFWAYNEDIPQPNKEEAKRWLRQAQCDLHAAKNDIGNEATEWCLFKVHQAVEKALTAASYRNNGKRPKCCSILATASKVSCYSPCLRNLPQLVRELVDLGVDPKKTQYPDCHPFPQIPNGQFRSEYEIRAQDQATQILAQVDAYVNY</sequence>
<dbReference type="InterPro" id="IPR036869">
    <property type="entry name" value="J_dom_sf"/>
</dbReference>
<dbReference type="InterPro" id="IPR001623">
    <property type="entry name" value="DnaJ_domain"/>
</dbReference>
<dbReference type="SUPFAM" id="SSF81593">
    <property type="entry name" value="Nucleotidyltransferase substrate binding subunit/domain"/>
    <property type="match status" value="1"/>
</dbReference>
<organism evidence="3 4">
    <name type="scientific">Knipowitschia caucasica</name>
    <name type="common">Caucasian dwarf goby</name>
    <name type="synonym">Pomatoschistus caucasicus</name>
    <dbReference type="NCBI Taxonomy" id="637954"/>
    <lineage>
        <taxon>Eukaryota</taxon>
        <taxon>Metazoa</taxon>
        <taxon>Chordata</taxon>
        <taxon>Craniata</taxon>
        <taxon>Vertebrata</taxon>
        <taxon>Euteleostomi</taxon>
        <taxon>Actinopterygii</taxon>
        <taxon>Neopterygii</taxon>
        <taxon>Teleostei</taxon>
        <taxon>Neoteleostei</taxon>
        <taxon>Acanthomorphata</taxon>
        <taxon>Gobiaria</taxon>
        <taxon>Gobiiformes</taxon>
        <taxon>Gobioidei</taxon>
        <taxon>Gobiidae</taxon>
        <taxon>Gobiinae</taxon>
        <taxon>Knipowitschia</taxon>
    </lineage>
</organism>
<feature type="domain" description="HEPN" evidence="2">
    <location>
        <begin position="230"/>
        <end position="346"/>
    </location>
</feature>
<accession>A0AAV2JY07</accession>